<dbReference type="InterPro" id="IPR008407">
    <property type="entry name" value="Brnchd-chn_aa_trnsp_AzlD"/>
</dbReference>
<evidence type="ECO:0000256" key="1">
    <source>
        <dbReference type="SAM" id="Phobius"/>
    </source>
</evidence>
<keyword evidence="1" id="KW-0812">Transmembrane</keyword>
<gene>
    <name evidence="2" type="ORF">J2S73_001727</name>
</gene>
<evidence type="ECO:0000313" key="2">
    <source>
        <dbReference type="EMBL" id="MDQ0315270.1"/>
    </source>
</evidence>
<keyword evidence="3" id="KW-1185">Reference proteome</keyword>
<feature type="transmembrane region" description="Helical" evidence="1">
    <location>
        <begin position="41"/>
        <end position="60"/>
    </location>
</feature>
<dbReference type="EMBL" id="JAUSUL010000002">
    <property type="protein sequence ID" value="MDQ0315270.1"/>
    <property type="molecule type" value="Genomic_DNA"/>
</dbReference>
<proteinExistence type="predicted"/>
<feature type="transmembrane region" description="Helical" evidence="1">
    <location>
        <begin position="6"/>
        <end position="29"/>
    </location>
</feature>
<name>A0AAE4ASQ4_9HYPH</name>
<keyword evidence="1" id="KW-1133">Transmembrane helix</keyword>
<protein>
    <submittedName>
        <fullName evidence="2">Membrane protein</fullName>
    </submittedName>
</protein>
<dbReference type="RefSeq" id="WP_306885106.1">
    <property type="nucleotide sequence ID" value="NZ_JAUSUL010000002.1"/>
</dbReference>
<dbReference type="Proteomes" id="UP001229244">
    <property type="component" value="Unassembled WGS sequence"/>
</dbReference>
<organism evidence="2 3">
    <name type="scientific">Amorphus orientalis</name>
    <dbReference type="NCBI Taxonomy" id="649198"/>
    <lineage>
        <taxon>Bacteria</taxon>
        <taxon>Pseudomonadati</taxon>
        <taxon>Pseudomonadota</taxon>
        <taxon>Alphaproteobacteria</taxon>
        <taxon>Hyphomicrobiales</taxon>
        <taxon>Amorphaceae</taxon>
        <taxon>Amorphus</taxon>
    </lineage>
</organism>
<evidence type="ECO:0000313" key="3">
    <source>
        <dbReference type="Proteomes" id="UP001229244"/>
    </source>
</evidence>
<sequence length="100" mass="9917">MNVDPVTLVTILLMGIATYSTRLAGLVLVRRVPASGRLRNALEAVPAAVLTALVAPAVLAGGLAELIAGAVALLAALRFPLLAVVVLGAATAGLLRAAGL</sequence>
<feature type="transmembrane region" description="Helical" evidence="1">
    <location>
        <begin position="66"/>
        <end position="95"/>
    </location>
</feature>
<dbReference type="Pfam" id="PF05437">
    <property type="entry name" value="AzlD"/>
    <property type="match status" value="1"/>
</dbReference>
<comment type="caution">
    <text evidence="2">The sequence shown here is derived from an EMBL/GenBank/DDBJ whole genome shotgun (WGS) entry which is preliminary data.</text>
</comment>
<keyword evidence="1" id="KW-0472">Membrane</keyword>
<reference evidence="2" key="1">
    <citation type="submission" date="2023-07" db="EMBL/GenBank/DDBJ databases">
        <title>Genomic Encyclopedia of Type Strains, Phase IV (KMG-IV): sequencing the most valuable type-strain genomes for metagenomic binning, comparative biology and taxonomic classification.</title>
        <authorList>
            <person name="Goeker M."/>
        </authorList>
    </citation>
    <scope>NUCLEOTIDE SEQUENCE</scope>
    <source>
        <strain evidence="2">DSM 21202</strain>
    </source>
</reference>
<accession>A0AAE4ASQ4</accession>
<dbReference type="AlphaFoldDB" id="A0AAE4ASQ4"/>